<keyword evidence="2" id="KW-0472">Membrane</keyword>
<evidence type="ECO:0000313" key="4">
    <source>
        <dbReference type="Proteomes" id="UP000009328"/>
    </source>
</evidence>
<dbReference type="AlphaFoldDB" id="K0KIK9"/>
<keyword evidence="2" id="KW-0812">Transmembrane</keyword>
<dbReference type="EMBL" id="CAIF01000179">
    <property type="protein sequence ID" value="CCH45055.1"/>
    <property type="molecule type" value="Genomic_DNA"/>
</dbReference>
<keyword evidence="2" id="KW-1133">Transmembrane helix</keyword>
<feature type="compositionally biased region" description="Acidic residues" evidence="1">
    <location>
        <begin position="404"/>
        <end position="424"/>
    </location>
</feature>
<sequence>MSQNSQGSSDHIQNRFRHFIRRPENTPLSRGDIQFEFLKHLFTDENRIFTDPFPKSKFQIPKASKDHKLTFGEFYRKTLAHHLGPKKSMSQKLIDDTHESRSYAILFFLLNINCLSGIITFFHASNAAQRTFHTIPCLQVYGKHKADVIIFPELNAMRTLLNITTKANKEWYSMNNVESHKKMPVGSISNFLMSLLGSEDHLNNVYFKKENYKLYDIFKNKSFDPKSRVKLFLWITYRYIETDSKEHNKETNPFGPLPPKLRKAEYTYDIDTPEELKFGEDSMKARLEYLKDMGYGTVKKPKSSVKKSTVGTSPKRPPGRPPKNSPGRPRKVRYIIDDDDDEEEEIEEESDVSDDSGDGFEEWDEDQIEEDEDDEEDDEDDEDEYHEDQYEEKDKERDGAGAGDGDDDNPTEEEPMGVEGTEEVEAPKKPKKPIHVIARAKIKRTDKSHSKYKVIKKIPIEEDNDTQKPKRRKIEVQVQPRVPVKQLRKLPNPKYPLVDPSTAINESLSNLYKGFVELYGENPIGV</sequence>
<dbReference type="eggNOG" id="ENOG502QVDM">
    <property type="taxonomic scope" value="Eukaryota"/>
</dbReference>
<dbReference type="HOGENOM" id="CLU_517973_0_0_1"/>
<evidence type="ECO:0000313" key="3">
    <source>
        <dbReference type="EMBL" id="CCH45055.1"/>
    </source>
</evidence>
<comment type="caution">
    <text evidence="3">The sequence shown here is derived from an EMBL/GenBank/DDBJ whole genome shotgun (WGS) entry which is preliminary data.</text>
</comment>
<dbReference type="STRING" id="1206466.K0KIK9"/>
<feature type="compositionally biased region" description="Acidic residues" evidence="1">
    <location>
        <begin position="337"/>
        <end position="391"/>
    </location>
</feature>
<reference evidence="3 4" key="1">
    <citation type="journal article" date="2012" name="Eukaryot. Cell">
        <title>Draft genome sequence of Wickerhamomyces ciferrii NRRL Y-1031 F-60-10.</title>
        <authorList>
            <person name="Schneider J."/>
            <person name="Andrea H."/>
            <person name="Blom J."/>
            <person name="Jaenicke S."/>
            <person name="Ruckert C."/>
            <person name="Schorsch C."/>
            <person name="Szczepanowski R."/>
            <person name="Farwick M."/>
            <person name="Goesmann A."/>
            <person name="Puhler A."/>
            <person name="Schaffer S."/>
            <person name="Tauch A."/>
            <person name="Kohler T."/>
            <person name="Brinkrolf K."/>
        </authorList>
    </citation>
    <scope>NUCLEOTIDE SEQUENCE [LARGE SCALE GENOMIC DNA]</scope>
    <source>
        <strain evidence="4">ATCC 14091 / BCRC 22168 / CBS 111 / JCM 3599 / NBRC 0793 / NRRL Y-1031 F-60-10</strain>
    </source>
</reference>
<dbReference type="GO" id="GO:0031011">
    <property type="term" value="C:Ino80 complex"/>
    <property type="evidence" value="ECO:0007669"/>
    <property type="project" value="InterPro"/>
</dbReference>
<organism evidence="3 4">
    <name type="scientific">Wickerhamomyces ciferrii (strain ATCC 14091 / BCRC 22168 / CBS 111 / JCM 3599 / NBRC 0793 / NRRL Y-1031 F-60-10)</name>
    <name type="common">Yeast</name>
    <name type="synonym">Pichia ciferrii</name>
    <dbReference type="NCBI Taxonomy" id="1206466"/>
    <lineage>
        <taxon>Eukaryota</taxon>
        <taxon>Fungi</taxon>
        <taxon>Dikarya</taxon>
        <taxon>Ascomycota</taxon>
        <taxon>Saccharomycotina</taxon>
        <taxon>Saccharomycetes</taxon>
        <taxon>Phaffomycetales</taxon>
        <taxon>Wickerhamomycetaceae</taxon>
        <taxon>Wickerhamomyces</taxon>
    </lineage>
</organism>
<accession>K0KIK9</accession>
<feature type="transmembrane region" description="Helical" evidence="2">
    <location>
        <begin position="103"/>
        <end position="124"/>
    </location>
</feature>
<dbReference type="InterPro" id="IPR038014">
    <property type="entry name" value="Ies1"/>
</dbReference>
<gene>
    <name evidence="3" type="ORF">BN7_4633</name>
</gene>
<evidence type="ECO:0000256" key="1">
    <source>
        <dbReference type="SAM" id="MobiDB-lite"/>
    </source>
</evidence>
<name>K0KIK9_WICCF</name>
<dbReference type="PANTHER" id="PTHR37287">
    <property type="entry name" value="INO EIGHTY SUBUNIT 1"/>
    <property type="match status" value="1"/>
</dbReference>
<keyword evidence="4" id="KW-1185">Reference proteome</keyword>
<dbReference type="Proteomes" id="UP000009328">
    <property type="component" value="Unassembled WGS sequence"/>
</dbReference>
<feature type="region of interest" description="Disordered" evidence="1">
    <location>
        <begin position="298"/>
        <end position="435"/>
    </location>
</feature>
<evidence type="ECO:0000256" key="2">
    <source>
        <dbReference type="SAM" id="Phobius"/>
    </source>
</evidence>
<proteinExistence type="predicted"/>
<feature type="compositionally biased region" description="Pro residues" evidence="1">
    <location>
        <begin position="315"/>
        <end position="324"/>
    </location>
</feature>
<dbReference type="PANTHER" id="PTHR37287:SF1">
    <property type="entry name" value="INO EIGHTY SUBUNIT 1"/>
    <property type="match status" value="1"/>
</dbReference>
<protein>
    <submittedName>
        <fullName evidence="3">Ino eighty subunit 1</fullName>
    </submittedName>
</protein>
<dbReference type="InParanoid" id="K0KIK9"/>